<feature type="domain" description="C2H2-type" evidence="11">
    <location>
        <begin position="383"/>
        <end position="413"/>
    </location>
</feature>
<dbReference type="GO" id="GO:0000785">
    <property type="term" value="C:chromatin"/>
    <property type="evidence" value="ECO:0007669"/>
    <property type="project" value="TreeGrafter"/>
</dbReference>
<evidence type="ECO:0000313" key="12">
    <source>
        <dbReference type="EMBL" id="KAF2404351.1"/>
    </source>
</evidence>
<feature type="domain" description="C2H2-type" evidence="11">
    <location>
        <begin position="355"/>
        <end position="382"/>
    </location>
</feature>
<keyword evidence="13" id="KW-1185">Reference proteome</keyword>
<keyword evidence="8" id="KW-0539">Nucleus</keyword>
<dbReference type="OrthoDB" id="6077919at2759"/>
<evidence type="ECO:0000256" key="4">
    <source>
        <dbReference type="ARBA" id="ARBA00022771"/>
    </source>
</evidence>
<evidence type="ECO:0000256" key="3">
    <source>
        <dbReference type="ARBA" id="ARBA00022737"/>
    </source>
</evidence>
<evidence type="ECO:0000256" key="2">
    <source>
        <dbReference type="ARBA" id="ARBA00022723"/>
    </source>
</evidence>
<keyword evidence="4 9" id="KW-0863">Zinc-finger</keyword>
<feature type="region of interest" description="Disordered" evidence="10">
    <location>
        <begin position="1"/>
        <end position="203"/>
    </location>
</feature>
<dbReference type="GO" id="GO:0000978">
    <property type="term" value="F:RNA polymerase II cis-regulatory region sequence-specific DNA binding"/>
    <property type="evidence" value="ECO:0007669"/>
    <property type="project" value="TreeGrafter"/>
</dbReference>
<feature type="compositionally biased region" description="Low complexity" evidence="10">
    <location>
        <begin position="250"/>
        <end position="271"/>
    </location>
</feature>
<keyword evidence="7" id="KW-0804">Transcription</keyword>
<feature type="region of interest" description="Disordered" evidence="10">
    <location>
        <begin position="249"/>
        <end position="271"/>
    </location>
</feature>
<dbReference type="FunFam" id="3.30.160.60:FF:000100">
    <property type="entry name" value="Zinc finger 45-like"/>
    <property type="match status" value="1"/>
</dbReference>
<proteinExistence type="predicted"/>
<dbReference type="SMART" id="SM00355">
    <property type="entry name" value="ZnF_C2H2"/>
    <property type="match status" value="2"/>
</dbReference>
<reference evidence="12" key="1">
    <citation type="journal article" date="2020" name="Stud. Mycol.">
        <title>101 Dothideomycetes genomes: a test case for predicting lifestyles and emergence of pathogens.</title>
        <authorList>
            <person name="Haridas S."/>
            <person name="Albert R."/>
            <person name="Binder M."/>
            <person name="Bloem J."/>
            <person name="Labutti K."/>
            <person name="Salamov A."/>
            <person name="Andreopoulos B."/>
            <person name="Baker S."/>
            <person name="Barry K."/>
            <person name="Bills G."/>
            <person name="Bluhm B."/>
            <person name="Cannon C."/>
            <person name="Castanera R."/>
            <person name="Culley D."/>
            <person name="Daum C."/>
            <person name="Ezra D."/>
            <person name="Gonzalez J."/>
            <person name="Henrissat B."/>
            <person name="Kuo A."/>
            <person name="Liang C."/>
            <person name="Lipzen A."/>
            <person name="Lutzoni F."/>
            <person name="Magnuson J."/>
            <person name="Mondo S."/>
            <person name="Nolan M."/>
            <person name="Ohm R."/>
            <person name="Pangilinan J."/>
            <person name="Park H.-J."/>
            <person name="Ramirez L."/>
            <person name="Alfaro M."/>
            <person name="Sun H."/>
            <person name="Tritt A."/>
            <person name="Yoshinaga Y."/>
            <person name="Zwiers L.-H."/>
            <person name="Turgeon B."/>
            <person name="Goodwin S."/>
            <person name="Spatafora J."/>
            <person name="Crous P."/>
            <person name="Grigoriev I."/>
        </authorList>
    </citation>
    <scope>NUCLEOTIDE SEQUENCE</scope>
    <source>
        <strain evidence="12">CBS 262.69</strain>
    </source>
</reference>
<dbReference type="PROSITE" id="PS00028">
    <property type="entry name" value="ZINC_FINGER_C2H2_1"/>
    <property type="match status" value="2"/>
</dbReference>
<feature type="compositionally biased region" description="Polar residues" evidence="10">
    <location>
        <begin position="153"/>
        <end position="166"/>
    </location>
</feature>
<evidence type="ECO:0000256" key="5">
    <source>
        <dbReference type="ARBA" id="ARBA00022833"/>
    </source>
</evidence>
<accession>A0A6G1I831</accession>
<dbReference type="PROSITE" id="PS50157">
    <property type="entry name" value="ZINC_FINGER_C2H2_2"/>
    <property type="match status" value="2"/>
</dbReference>
<feature type="compositionally biased region" description="Polar residues" evidence="10">
    <location>
        <begin position="43"/>
        <end position="58"/>
    </location>
</feature>
<name>A0A6G1I831_9PEZI</name>
<dbReference type="Gene3D" id="3.30.160.60">
    <property type="entry name" value="Classic Zinc Finger"/>
    <property type="match status" value="2"/>
</dbReference>
<dbReference type="Pfam" id="PF00096">
    <property type="entry name" value="zf-C2H2"/>
    <property type="match status" value="1"/>
</dbReference>
<keyword evidence="6" id="KW-0805">Transcription regulation</keyword>
<dbReference type="InterPro" id="IPR036236">
    <property type="entry name" value="Znf_C2H2_sf"/>
</dbReference>
<dbReference type="GO" id="GO:0005667">
    <property type="term" value="C:transcription regulator complex"/>
    <property type="evidence" value="ECO:0007669"/>
    <property type="project" value="TreeGrafter"/>
</dbReference>
<evidence type="ECO:0000256" key="6">
    <source>
        <dbReference type="ARBA" id="ARBA00023015"/>
    </source>
</evidence>
<dbReference type="PANTHER" id="PTHR14003:SF20">
    <property type="entry name" value="FINGER DOMAIN PROTEIN, PUTATIVE (AFU_ORTHOLOGUE AFUA_4G10380)-RELATED"/>
    <property type="match status" value="1"/>
</dbReference>
<dbReference type="GO" id="GO:0008270">
    <property type="term" value="F:zinc ion binding"/>
    <property type="evidence" value="ECO:0007669"/>
    <property type="project" value="UniProtKB-KW"/>
</dbReference>
<evidence type="ECO:0000256" key="8">
    <source>
        <dbReference type="ARBA" id="ARBA00023242"/>
    </source>
</evidence>
<comment type="subcellular location">
    <subcellularLocation>
        <location evidence="1">Nucleus</location>
    </subcellularLocation>
</comment>
<evidence type="ECO:0000256" key="7">
    <source>
        <dbReference type="ARBA" id="ARBA00023163"/>
    </source>
</evidence>
<dbReference type="FunFam" id="3.30.160.60:FF:000060">
    <property type="entry name" value="zinc finger protein 436"/>
    <property type="match status" value="1"/>
</dbReference>
<gene>
    <name evidence="12" type="ORF">EJ06DRAFT_198547</name>
</gene>
<dbReference type="EMBL" id="ML996688">
    <property type="protein sequence ID" value="KAF2404351.1"/>
    <property type="molecule type" value="Genomic_DNA"/>
</dbReference>
<keyword evidence="5" id="KW-0862">Zinc</keyword>
<feature type="compositionally biased region" description="Low complexity" evidence="10">
    <location>
        <begin position="93"/>
        <end position="110"/>
    </location>
</feature>
<dbReference type="GO" id="GO:0000981">
    <property type="term" value="F:DNA-binding transcription factor activity, RNA polymerase II-specific"/>
    <property type="evidence" value="ECO:0007669"/>
    <property type="project" value="TreeGrafter"/>
</dbReference>
<evidence type="ECO:0000256" key="9">
    <source>
        <dbReference type="PROSITE-ProRule" id="PRU00042"/>
    </source>
</evidence>
<sequence length="418" mass="44940">MQVASMVHIPQAEPHEPPRYMRQASTHSLSRPYEAQYNAASGLLSNPYSNHSTQSFEFTYTHKVPAPQEPPSPPSEEINKPSLPSISSLLGMTEGATQAQQEQQATNAGQSPEFQPETLTQTYAPAVTSSRVVPPLTPPLGPDPTTVIESHNHNSPPATSPHSTVSAPPYYIGNSTNNGSIEPNHQRHSFSDGPRKRPRLSGPQINSVYTTAQQQQVPTYASTQPPLSSMFPGSPYSASSGYAVSPYGPPTSASSYHPSPSAASSTFTPSPALSSNPYFHPSDSQVYSAPNSSMYAQRPLPSNFPPPLSVNLMSYPHPHSASVSAMGPSTSNPWQHHHYISPSSAAEFPQSQDRYVCVTCKKAFSRPSSLRIHNHSHTGEKPFACSHKGCGKRFSVRSNAKRHERGCHVGGEGASVGP</sequence>
<dbReference type="GO" id="GO:0005634">
    <property type="term" value="C:nucleus"/>
    <property type="evidence" value="ECO:0007669"/>
    <property type="project" value="UniProtKB-SubCell"/>
</dbReference>
<evidence type="ECO:0000256" key="1">
    <source>
        <dbReference type="ARBA" id="ARBA00004123"/>
    </source>
</evidence>
<feature type="compositionally biased region" description="Polar residues" evidence="10">
    <location>
        <begin position="173"/>
        <end position="183"/>
    </location>
</feature>
<dbReference type="Proteomes" id="UP000799640">
    <property type="component" value="Unassembled WGS sequence"/>
</dbReference>
<organism evidence="12 13">
    <name type="scientific">Trichodelitschia bisporula</name>
    <dbReference type="NCBI Taxonomy" id="703511"/>
    <lineage>
        <taxon>Eukaryota</taxon>
        <taxon>Fungi</taxon>
        <taxon>Dikarya</taxon>
        <taxon>Ascomycota</taxon>
        <taxon>Pezizomycotina</taxon>
        <taxon>Dothideomycetes</taxon>
        <taxon>Dothideomycetes incertae sedis</taxon>
        <taxon>Phaeotrichales</taxon>
        <taxon>Phaeotrichaceae</taxon>
        <taxon>Trichodelitschia</taxon>
    </lineage>
</organism>
<dbReference type="AlphaFoldDB" id="A0A6G1I831"/>
<evidence type="ECO:0000313" key="13">
    <source>
        <dbReference type="Proteomes" id="UP000799640"/>
    </source>
</evidence>
<protein>
    <recommendedName>
        <fullName evidence="11">C2H2-type domain-containing protein</fullName>
    </recommendedName>
</protein>
<keyword evidence="3" id="KW-0677">Repeat</keyword>
<dbReference type="SUPFAM" id="SSF57667">
    <property type="entry name" value="beta-beta-alpha zinc fingers"/>
    <property type="match status" value="1"/>
</dbReference>
<evidence type="ECO:0000256" key="10">
    <source>
        <dbReference type="SAM" id="MobiDB-lite"/>
    </source>
</evidence>
<dbReference type="PANTHER" id="PTHR14003">
    <property type="entry name" value="TRANSCRIPTIONAL REPRESSOR PROTEIN YY"/>
    <property type="match status" value="1"/>
</dbReference>
<keyword evidence="2" id="KW-0479">Metal-binding</keyword>
<feature type="compositionally biased region" description="Polar residues" evidence="10">
    <location>
        <begin position="117"/>
        <end position="131"/>
    </location>
</feature>
<dbReference type="InterPro" id="IPR013087">
    <property type="entry name" value="Znf_C2H2_type"/>
</dbReference>
<evidence type="ECO:0000259" key="11">
    <source>
        <dbReference type="PROSITE" id="PS50157"/>
    </source>
</evidence>